<name>A0A1B7TJ48_9ASCO</name>
<dbReference type="Pfam" id="PF01926">
    <property type="entry name" value="MMR_HSR1"/>
    <property type="match status" value="1"/>
</dbReference>
<dbReference type="AlphaFoldDB" id="A0A1B7TJ48"/>
<comment type="caution">
    <text evidence="6">The sequence shown here is derived from an EMBL/GenBank/DDBJ whole genome shotgun (WGS) entry which is preliminary data.</text>
</comment>
<evidence type="ECO:0000259" key="4">
    <source>
        <dbReference type="PROSITE" id="PS51710"/>
    </source>
</evidence>
<dbReference type="PRINTS" id="PR00326">
    <property type="entry name" value="GTP1OBG"/>
</dbReference>
<reference evidence="7" key="1">
    <citation type="journal article" date="2016" name="Proc. Natl. Acad. Sci. U.S.A.">
        <title>Comparative genomics of biotechnologically important yeasts.</title>
        <authorList>
            <person name="Riley R."/>
            <person name="Haridas S."/>
            <person name="Wolfe K.H."/>
            <person name="Lopes M.R."/>
            <person name="Hittinger C.T."/>
            <person name="Goeker M."/>
            <person name="Salamov A.A."/>
            <person name="Wisecaver J.H."/>
            <person name="Long T.M."/>
            <person name="Calvey C.H."/>
            <person name="Aerts A.L."/>
            <person name="Barry K.W."/>
            <person name="Choi C."/>
            <person name="Clum A."/>
            <person name="Coughlan A.Y."/>
            <person name="Deshpande S."/>
            <person name="Douglass A.P."/>
            <person name="Hanson S.J."/>
            <person name="Klenk H.-P."/>
            <person name="LaButti K.M."/>
            <person name="Lapidus A."/>
            <person name="Lindquist E.A."/>
            <person name="Lipzen A.M."/>
            <person name="Meier-Kolthoff J.P."/>
            <person name="Ohm R.A."/>
            <person name="Otillar R.P."/>
            <person name="Pangilinan J.L."/>
            <person name="Peng Y."/>
            <person name="Rokas A."/>
            <person name="Rosa C.A."/>
            <person name="Scheuner C."/>
            <person name="Sibirny A.A."/>
            <person name="Slot J.C."/>
            <person name="Stielow J.B."/>
            <person name="Sun H."/>
            <person name="Kurtzman C.P."/>
            <person name="Blackwell M."/>
            <person name="Grigoriev I.V."/>
            <person name="Jeffries T.W."/>
        </authorList>
    </citation>
    <scope>NUCLEOTIDE SEQUENCE [LARGE SCALE GENOMIC DNA]</scope>
    <source>
        <strain evidence="7">NRRL Y-1626</strain>
    </source>
</reference>
<keyword evidence="6" id="KW-0378">Hydrolase</keyword>
<dbReference type="EMBL" id="LXPE01000002">
    <property type="protein sequence ID" value="OBA28771.1"/>
    <property type="molecule type" value="Genomic_DNA"/>
</dbReference>
<dbReference type="CDD" id="cd01896">
    <property type="entry name" value="DRG"/>
    <property type="match status" value="1"/>
</dbReference>
<evidence type="ECO:0000259" key="5">
    <source>
        <dbReference type="PROSITE" id="PS51880"/>
    </source>
</evidence>
<accession>A0A1B7TJ48</accession>
<evidence type="ECO:0000256" key="2">
    <source>
        <dbReference type="ARBA" id="ARBA00023134"/>
    </source>
</evidence>
<evidence type="ECO:0000256" key="3">
    <source>
        <dbReference type="ARBA" id="ARBA00059727"/>
    </source>
</evidence>
<dbReference type="InterPro" id="IPR004095">
    <property type="entry name" value="TGS"/>
</dbReference>
<sequence length="380" mass="42906">MAAGILERISDIELEMSRTQRNKATEAHLCKLRAQHAKLTRELIAQEEQANSKSGKSQGFEVAKRGFRVVLCGYPSAGKSTLLSTITDTKSEAGAYTFTTLTAISGILKDDNGSEICQIVDLPGLIPNNGSGKEKSRGRSRQIMSTIRTADLILMVLDSTKSEYQRESLERELENVGIRLNKEKPNIYFKKKDTGGIKITFTQPPNPDITDLNEKMIRMLLKEYKIHNCDVLVRDETCTSDDFIDVLNGNFCSYIKCLYAYNKVDAVSLEEVDKLARKPQTVVMSCKEELGLQDLKDEIWYQLNINRVYTKKRGDKPSFDDPLIVRNGSTIQDVCSYIHKDFSLKFKYAMVWGSSAKHSPQKCGLTHHLHDEDVISLFTK</sequence>
<dbReference type="InterPro" id="IPR031662">
    <property type="entry name" value="GTP-binding_2"/>
</dbReference>
<comment type="function">
    <text evidence="3">Involved in ribosomal function.</text>
</comment>
<dbReference type="PROSITE" id="PS51710">
    <property type="entry name" value="G_OBG"/>
    <property type="match status" value="1"/>
</dbReference>
<dbReference type="SUPFAM" id="SSF52540">
    <property type="entry name" value="P-loop containing nucleoside triphosphate hydrolases"/>
    <property type="match status" value="1"/>
</dbReference>
<dbReference type="SUPFAM" id="SSF81271">
    <property type="entry name" value="TGS-like"/>
    <property type="match status" value="1"/>
</dbReference>
<dbReference type="Gene3D" id="6.10.140.1070">
    <property type="match status" value="2"/>
</dbReference>
<dbReference type="FunFam" id="3.10.20.30:FF:000003">
    <property type="entry name" value="Developmentally-regulated GTP-binding protein 1"/>
    <property type="match status" value="1"/>
</dbReference>
<feature type="domain" description="OBG-type G" evidence="4">
    <location>
        <begin position="67"/>
        <end position="304"/>
    </location>
</feature>
<dbReference type="Proteomes" id="UP000092321">
    <property type="component" value="Unassembled WGS sequence"/>
</dbReference>
<dbReference type="GO" id="GO:0003924">
    <property type="term" value="F:GTPase activity"/>
    <property type="evidence" value="ECO:0007669"/>
    <property type="project" value="InterPro"/>
</dbReference>
<keyword evidence="2" id="KW-0342">GTP-binding</keyword>
<feature type="domain" description="TGS" evidence="5">
    <location>
        <begin position="304"/>
        <end position="379"/>
    </location>
</feature>
<protein>
    <submittedName>
        <fullName evidence="6">p-loop containing nucleoside triphosphate hydrolase protein</fullName>
    </submittedName>
</protein>
<dbReference type="InterPro" id="IPR006073">
    <property type="entry name" value="GTP-bd"/>
</dbReference>
<dbReference type="NCBIfam" id="TIGR00231">
    <property type="entry name" value="small_GTP"/>
    <property type="match status" value="1"/>
</dbReference>
<organism evidence="6 7">
    <name type="scientific">Hanseniaspora valbyensis NRRL Y-1626</name>
    <dbReference type="NCBI Taxonomy" id="766949"/>
    <lineage>
        <taxon>Eukaryota</taxon>
        <taxon>Fungi</taxon>
        <taxon>Dikarya</taxon>
        <taxon>Ascomycota</taxon>
        <taxon>Saccharomycotina</taxon>
        <taxon>Saccharomycetes</taxon>
        <taxon>Saccharomycodales</taxon>
        <taxon>Saccharomycodaceae</taxon>
        <taxon>Hanseniaspora</taxon>
    </lineage>
</organism>
<dbReference type="InterPro" id="IPR027417">
    <property type="entry name" value="P-loop_NTPase"/>
</dbReference>
<dbReference type="PANTHER" id="PTHR43127">
    <property type="entry name" value="DEVELOPMENTALLY-REGULATED GTP-BINDING PROTEIN 2"/>
    <property type="match status" value="1"/>
</dbReference>
<dbReference type="InterPro" id="IPR045001">
    <property type="entry name" value="DRG"/>
</dbReference>
<keyword evidence="7" id="KW-1185">Reference proteome</keyword>
<dbReference type="PROSITE" id="PS51880">
    <property type="entry name" value="TGS"/>
    <property type="match status" value="1"/>
</dbReference>
<dbReference type="GO" id="GO:1903833">
    <property type="term" value="P:positive regulation of cellular response to amino acid starvation"/>
    <property type="evidence" value="ECO:0007669"/>
    <property type="project" value="UniProtKB-ARBA"/>
</dbReference>
<keyword evidence="1" id="KW-0547">Nucleotide-binding</keyword>
<proteinExistence type="predicted"/>
<dbReference type="InterPro" id="IPR005225">
    <property type="entry name" value="Small_GTP-bd"/>
</dbReference>
<dbReference type="InterPro" id="IPR031167">
    <property type="entry name" value="G_OBG"/>
</dbReference>
<dbReference type="Pfam" id="PF02824">
    <property type="entry name" value="TGS"/>
    <property type="match status" value="1"/>
</dbReference>
<dbReference type="GO" id="GO:0005525">
    <property type="term" value="F:GTP binding"/>
    <property type="evidence" value="ECO:0007669"/>
    <property type="project" value="UniProtKB-KW"/>
</dbReference>
<dbReference type="Pfam" id="PF16897">
    <property type="entry name" value="MMR_HSR1_Xtn"/>
    <property type="match status" value="1"/>
</dbReference>
<dbReference type="InterPro" id="IPR012675">
    <property type="entry name" value="Beta-grasp_dom_sf"/>
</dbReference>
<dbReference type="Gene3D" id="3.10.20.30">
    <property type="match status" value="1"/>
</dbReference>
<evidence type="ECO:0000313" key="6">
    <source>
        <dbReference type="EMBL" id="OBA28771.1"/>
    </source>
</evidence>
<gene>
    <name evidence="6" type="ORF">HANVADRAFT_51228</name>
</gene>
<dbReference type="OrthoDB" id="603at2759"/>
<dbReference type="InterPro" id="IPR012676">
    <property type="entry name" value="TGS-like"/>
</dbReference>
<evidence type="ECO:0000313" key="7">
    <source>
        <dbReference type="Proteomes" id="UP000092321"/>
    </source>
</evidence>
<evidence type="ECO:0000256" key="1">
    <source>
        <dbReference type="ARBA" id="ARBA00022741"/>
    </source>
</evidence>